<dbReference type="AlphaFoldDB" id="A0A2U1JZP9"/>
<accession>A0A2U1JZP9</accession>
<evidence type="ECO:0008006" key="4">
    <source>
        <dbReference type="Google" id="ProtNLM"/>
    </source>
</evidence>
<dbReference type="RefSeq" id="WP_116554847.1">
    <property type="nucleotide sequence ID" value="NZ_QCZG01000020.1"/>
</dbReference>
<gene>
    <name evidence="2" type="ORF">DCC39_10460</name>
</gene>
<sequence>MENKHRQITIVINGKEQIERIEDTEHHHNRFIEEVTPEQSYPIENSQTPVSKKKRKWLRESKKKLAPIKKVWLSAVTALFIGSTFGMLMLMMFTGENSGIENVEGQAMKPELRTAASPTSASNLNLKLYVIQGGAFETKGSAEKFSNALIKKGYAAVIDETEKPFRMYIAIGTSDGKIEALAAEFEKIDQETYTKEIEALSSAEFDKEKTVQFIEEGKQLLIDLIKNKEALFDGQLKGSSQKKTTEKLKKWKEKWERANKDDITSGFADELLQADEAITAALNENKKTGWKAEQHLITAFIEYRKIVQGE</sequence>
<keyword evidence="1" id="KW-1133">Transmembrane helix</keyword>
<keyword evidence="3" id="KW-1185">Reference proteome</keyword>
<dbReference type="OrthoDB" id="2964557at2"/>
<keyword evidence="1" id="KW-0812">Transmembrane</keyword>
<feature type="transmembrane region" description="Helical" evidence="1">
    <location>
        <begin position="71"/>
        <end position="93"/>
    </location>
</feature>
<dbReference type="Gene3D" id="3.30.70.1070">
    <property type="entry name" value="Sporulation related repeat"/>
    <property type="match status" value="1"/>
</dbReference>
<name>A0A2U1JZP9_9BACI</name>
<dbReference type="EMBL" id="QCZG01000020">
    <property type="protein sequence ID" value="PWA10706.1"/>
    <property type="molecule type" value="Genomic_DNA"/>
</dbReference>
<keyword evidence="1" id="KW-0472">Membrane</keyword>
<reference evidence="2 3" key="1">
    <citation type="submission" date="2018-04" db="EMBL/GenBank/DDBJ databases">
        <title>Camelliibacillus theae gen. nov., sp. nov., isolated from Pu'er tea.</title>
        <authorList>
            <person name="Niu L."/>
        </authorList>
    </citation>
    <scope>NUCLEOTIDE SEQUENCE [LARGE SCALE GENOMIC DNA]</scope>
    <source>
        <strain evidence="2 3">T8</strain>
    </source>
</reference>
<protein>
    <recommendedName>
        <fullName evidence="4">SPOR domain-containing protein</fullName>
    </recommendedName>
</protein>
<evidence type="ECO:0000313" key="3">
    <source>
        <dbReference type="Proteomes" id="UP000245998"/>
    </source>
</evidence>
<dbReference type="Proteomes" id="UP000245998">
    <property type="component" value="Unassembled WGS sequence"/>
</dbReference>
<dbReference type="InterPro" id="IPR036680">
    <property type="entry name" value="SPOR-like_sf"/>
</dbReference>
<evidence type="ECO:0000256" key="1">
    <source>
        <dbReference type="SAM" id="Phobius"/>
    </source>
</evidence>
<evidence type="ECO:0000313" key="2">
    <source>
        <dbReference type="EMBL" id="PWA10706.1"/>
    </source>
</evidence>
<dbReference type="GO" id="GO:0042834">
    <property type="term" value="F:peptidoglycan binding"/>
    <property type="evidence" value="ECO:0007669"/>
    <property type="project" value="InterPro"/>
</dbReference>
<proteinExistence type="predicted"/>
<comment type="caution">
    <text evidence="2">The sequence shown here is derived from an EMBL/GenBank/DDBJ whole genome shotgun (WGS) entry which is preliminary data.</text>
</comment>
<organism evidence="2 3">
    <name type="scientific">Pueribacillus theae</name>
    <dbReference type="NCBI Taxonomy" id="2171751"/>
    <lineage>
        <taxon>Bacteria</taxon>
        <taxon>Bacillati</taxon>
        <taxon>Bacillota</taxon>
        <taxon>Bacilli</taxon>
        <taxon>Bacillales</taxon>
        <taxon>Bacillaceae</taxon>
        <taxon>Pueribacillus</taxon>
    </lineage>
</organism>